<dbReference type="SUPFAM" id="SSF52266">
    <property type="entry name" value="SGNH hydrolase"/>
    <property type="match status" value="1"/>
</dbReference>
<dbReference type="Proteomes" id="UP000621266">
    <property type="component" value="Unassembled WGS sequence"/>
</dbReference>
<feature type="compositionally biased region" description="Basic residues" evidence="1">
    <location>
        <begin position="33"/>
        <end position="42"/>
    </location>
</feature>
<dbReference type="InterPro" id="IPR036514">
    <property type="entry name" value="SGNH_hydro_sf"/>
</dbReference>
<keyword evidence="2" id="KW-1133">Transmembrane helix</keyword>
<gene>
    <name evidence="4" type="ORF">GCU69_12335</name>
</gene>
<feature type="region of interest" description="Disordered" evidence="1">
    <location>
        <begin position="33"/>
        <end position="61"/>
    </location>
</feature>
<comment type="caution">
    <text evidence="4">The sequence shown here is derived from an EMBL/GenBank/DDBJ whole genome shotgun (WGS) entry which is preliminary data.</text>
</comment>
<keyword evidence="5" id="KW-1185">Reference proteome</keyword>
<dbReference type="InterPro" id="IPR053140">
    <property type="entry name" value="GDSL_Rv0518-like"/>
</dbReference>
<feature type="domain" description="SGNH hydrolase-type esterase" evidence="3">
    <location>
        <begin position="294"/>
        <end position="479"/>
    </location>
</feature>
<feature type="region of interest" description="Disordered" evidence="1">
    <location>
        <begin position="92"/>
        <end position="117"/>
    </location>
</feature>
<keyword evidence="2" id="KW-0472">Membrane</keyword>
<dbReference type="CDD" id="cd01830">
    <property type="entry name" value="XynE_like"/>
    <property type="match status" value="1"/>
</dbReference>
<keyword evidence="4" id="KW-0378">Hydrolase</keyword>
<evidence type="ECO:0000313" key="4">
    <source>
        <dbReference type="EMBL" id="KAF4408829.1"/>
    </source>
</evidence>
<dbReference type="Pfam" id="PF13472">
    <property type="entry name" value="Lipase_GDSL_2"/>
    <property type="match status" value="1"/>
</dbReference>
<protein>
    <submittedName>
        <fullName evidence="4">SGNH/GDSL hydrolase family protein</fullName>
    </submittedName>
</protein>
<keyword evidence="2" id="KW-0812">Transmembrane</keyword>
<proteinExistence type="predicted"/>
<dbReference type="InterPro" id="IPR013830">
    <property type="entry name" value="SGNH_hydro"/>
</dbReference>
<sequence length="497" mass="52711">MERTAPAPRPEVRGRYPAARRALIPAWDHGSVRRVRRRRRRRPDPFASYPGALGSPVRGDNPSVAKRNGYALLAALAAVVVLVSTAIFVSAGGRASGGSDDSSRRPGEQQGGAAPAVTGNWVGTWAASAAAPEPNTLNGWTGMSIRNVVHTSIGGTAARVRLSNLFGTRPLVISHATIALASAPSSPTAEPGTMHRLTFSGRTTVRIPAGRHVVSDAARLTVPPTADLLVTTYSPSPSGPATYHPTARQTSYVAKGDRAGDMAGTAYTGQSPYWRYVTAVDVRNSEAQGAVVTLGDSITDGVTSTTGANRRWPDFLAQRLRDEQGAPYYGVLNEGISGNRILVDGSGPSGLSRIDRDVLSHSGVRAVVIQLGVNDILRLPHQLDADRIVEGLRQLTQKAHGRGLKVVGGTLMPFGGHRGFSERTEATRQQVNAQIRAGGVFDAVVDFDEALRDPSAPHRLLPEYDSGDHLHPSDEGYRAMAHALDLDMLKGSAPAKL</sequence>
<accession>A0ABQ7FMJ8</accession>
<dbReference type="EMBL" id="WHPN01000262">
    <property type="protein sequence ID" value="KAF4408829.1"/>
    <property type="molecule type" value="Genomic_DNA"/>
</dbReference>
<evidence type="ECO:0000313" key="5">
    <source>
        <dbReference type="Proteomes" id="UP000621266"/>
    </source>
</evidence>
<name>A0ABQ7FMJ8_9ACTN</name>
<organism evidence="4 5">
    <name type="scientific">Streptomyces lycii</name>
    <dbReference type="NCBI Taxonomy" id="2654337"/>
    <lineage>
        <taxon>Bacteria</taxon>
        <taxon>Bacillati</taxon>
        <taxon>Actinomycetota</taxon>
        <taxon>Actinomycetes</taxon>
        <taxon>Kitasatosporales</taxon>
        <taxon>Streptomycetaceae</taxon>
        <taxon>Streptomyces</taxon>
    </lineage>
</organism>
<dbReference type="PANTHER" id="PTHR43784">
    <property type="entry name" value="GDSL-LIKE LIPASE/ACYLHYDROLASE, PUTATIVE (AFU_ORTHOLOGUE AFUA_2G00820)-RELATED"/>
    <property type="match status" value="1"/>
</dbReference>
<dbReference type="GO" id="GO:0016787">
    <property type="term" value="F:hydrolase activity"/>
    <property type="evidence" value="ECO:0007669"/>
    <property type="project" value="UniProtKB-KW"/>
</dbReference>
<dbReference type="Gene3D" id="3.40.50.1110">
    <property type="entry name" value="SGNH hydrolase"/>
    <property type="match status" value="1"/>
</dbReference>
<dbReference type="PANTHER" id="PTHR43784:SF2">
    <property type="entry name" value="GDSL-LIKE LIPASE_ACYLHYDROLASE, PUTATIVE (AFU_ORTHOLOGUE AFUA_2G00820)-RELATED"/>
    <property type="match status" value="1"/>
</dbReference>
<evidence type="ECO:0000256" key="1">
    <source>
        <dbReference type="SAM" id="MobiDB-lite"/>
    </source>
</evidence>
<evidence type="ECO:0000256" key="2">
    <source>
        <dbReference type="SAM" id="Phobius"/>
    </source>
</evidence>
<feature type="transmembrane region" description="Helical" evidence="2">
    <location>
        <begin position="70"/>
        <end position="93"/>
    </location>
</feature>
<evidence type="ECO:0000259" key="3">
    <source>
        <dbReference type="Pfam" id="PF13472"/>
    </source>
</evidence>
<reference evidence="4 5" key="1">
    <citation type="submission" date="2019-10" db="EMBL/GenBank/DDBJ databases">
        <title>Streptomyces tenebrisbrunneis sp.nov., an endogenous actinomycete isolated from of Lycium ruthenicum.</title>
        <authorList>
            <person name="Ma L."/>
        </authorList>
    </citation>
    <scope>NUCLEOTIDE SEQUENCE [LARGE SCALE GENOMIC DNA]</scope>
    <source>
        <strain evidence="4 5">TRM 66187</strain>
    </source>
</reference>